<dbReference type="GO" id="GO:0006952">
    <property type="term" value="P:defense response"/>
    <property type="evidence" value="ECO:0007669"/>
    <property type="project" value="InterPro"/>
</dbReference>
<dbReference type="EMBL" id="WJXA01000007">
    <property type="protein sequence ID" value="KAF7138095.1"/>
    <property type="molecule type" value="Genomic_DNA"/>
</dbReference>
<dbReference type="OrthoDB" id="270970at2759"/>
<dbReference type="SMART" id="SM00239">
    <property type="entry name" value="C2"/>
    <property type="match status" value="1"/>
</dbReference>
<organism evidence="2 3">
    <name type="scientific">Rhododendron simsii</name>
    <name type="common">Sims's rhododendron</name>
    <dbReference type="NCBI Taxonomy" id="118357"/>
    <lineage>
        <taxon>Eukaryota</taxon>
        <taxon>Viridiplantae</taxon>
        <taxon>Streptophyta</taxon>
        <taxon>Embryophyta</taxon>
        <taxon>Tracheophyta</taxon>
        <taxon>Spermatophyta</taxon>
        <taxon>Magnoliopsida</taxon>
        <taxon>eudicotyledons</taxon>
        <taxon>Gunneridae</taxon>
        <taxon>Pentapetalae</taxon>
        <taxon>asterids</taxon>
        <taxon>Ericales</taxon>
        <taxon>Ericaceae</taxon>
        <taxon>Ericoideae</taxon>
        <taxon>Rhodoreae</taxon>
        <taxon>Rhododendron</taxon>
    </lineage>
</organism>
<reference evidence="2" key="1">
    <citation type="submission" date="2019-11" db="EMBL/GenBank/DDBJ databases">
        <authorList>
            <person name="Liu Y."/>
            <person name="Hou J."/>
            <person name="Li T.-Q."/>
            <person name="Guan C.-H."/>
            <person name="Wu X."/>
            <person name="Wu H.-Z."/>
            <person name="Ling F."/>
            <person name="Zhang R."/>
            <person name="Shi X.-G."/>
            <person name="Ren J.-P."/>
            <person name="Chen E.-F."/>
            <person name="Sun J.-M."/>
        </authorList>
    </citation>
    <scope>NUCLEOTIDE SEQUENCE</scope>
    <source>
        <strain evidence="2">Adult_tree_wgs_1</strain>
        <tissue evidence="2">Leaves</tissue>
    </source>
</reference>
<dbReference type="PROSITE" id="PS50004">
    <property type="entry name" value="C2"/>
    <property type="match status" value="1"/>
</dbReference>
<dbReference type="PANTHER" id="PTHR32246">
    <property type="entry name" value="INGRESSION PROTEIN FIC1"/>
    <property type="match status" value="1"/>
</dbReference>
<dbReference type="Pfam" id="PF00168">
    <property type="entry name" value="C2"/>
    <property type="match status" value="1"/>
</dbReference>
<evidence type="ECO:0000259" key="1">
    <source>
        <dbReference type="PROSITE" id="PS50004"/>
    </source>
</evidence>
<dbReference type="SUPFAM" id="SSF49562">
    <property type="entry name" value="C2 domain (Calcium/lipid-binding domain, CaLB)"/>
    <property type="match status" value="1"/>
</dbReference>
<comment type="caution">
    <text evidence="2">The sequence shown here is derived from an EMBL/GenBank/DDBJ whole genome shotgun (WGS) entry which is preliminary data.</text>
</comment>
<evidence type="ECO:0000313" key="3">
    <source>
        <dbReference type="Proteomes" id="UP000626092"/>
    </source>
</evidence>
<evidence type="ECO:0000313" key="2">
    <source>
        <dbReference type="EMBL" id="KAF7138095.1"/>
    </source>
</evidence>
<dbReference type="InterPro" id="IPR000008">
    <property type="entry name" value="C2_dom"/>
</dbReference>
<dbReference type="InterPro" id="IPR035892">
    <property type="entry name" value="C2_domain_sf"/>
</dbReference>
<protein>
    <recommendedName>
        <fullName evidence="1">C2 domain-containing protein</fullName>
    </recommendedName>
</protein>
<dbReference type="InterPro" id="IPR044750">
    <property type="entry name" value="C2_SRC2/BAP"/>
</dbReference>
<dbReference type="Gene3D" id="2.60.40.150">
    <property type="entry name" value="C2 domain"/>
    <property type="match status" value="1"/>
</dbReference>
<name>A0A834LJ07_RHOSS</name>
<gene>
    <name evidence="2" type="ORF">RHSIM_Rhsim07G0186400</name>
</gene>
<proteinExistence type="predicted"/>
<dbReference type="Proteomes" id="UP000626092">
    <property type="component" value="Unassembled WGS sequence"/>
</dbReference>
<dbReference type="PANTHER" id="PTHR32246:SF173">
    <property type="entry name" value="C2 DOMAIN-CONTAINING PROTEIN"/>
    <property type="match status" value="1"/>
</dbReference>
<dbReference type="AlphaFoldDB" id="A0A834LJ07"/>
<keyword evidence="3" id="KW-1185">Reference proteome</keyword>
<sequence>MEYRPLEITVMSADDLRNVNLITKMDVYVVVSIPTAKRQRTHVDKRGGRSPSWNHRLTFSVAESVLSPDHHPTNLTFKIKSQRLLGDREVGEVVVPVKQLLHDTTSSSAPGGGDCPSDRIVDYQVRSTSGNPKGTFKFSYKFGEKITAQTVTKNPNKLDMPVTAYPPPPGIGYAIMPPPPTAPHYGNPAAYPPQQPGYGYPPPPPGYGSGYPPAPAYGYPPQPQAVYGSYGYGAPVPQQGKKKMGGGKMGMGMGMGLGAGLLGGMLLGDMMSDAGEMGAYDAGFDSGF</sequence>
<feature type="domain" description="C2" evidence="1">
    <location>
        <begin position="1"/>
        <end position="111"/>
    </location>
</feature>
<accession>A0A834LJ07</accession>
<dbReference type="CDD" id="cd04051">
    <property type="entry name" value="C2_SRC2_like"/>
    <property type="match status" value="1"/>
</dbReference>